<dbReference type="PANTHER" id="PTHR47766">
    <property type="entry name" value="PROTEIN EFR3"/>
    <property type="match status" value="1"/>
</dbReference>
<dbReference type="AlphaFoldDB" id="A0A8H3YDY7"/>
<sequence>MPHLLFCCAPLAEETRLLTDCYPPKKQLPSSTSFNPALPSAGLDTVKPLSQELSRLTYYAANKPGKLRKIGEELEARVTKHTRAAKAGNGKGRVMLLISLSILRSLISECRRELGLFATSIVKCIDQSLSYALSPNMSGASGTSSTVGVDLELAVAAGTAFTPLVTYATASTFGADDAGWQTYLSVLDKFAEMASFEPSETAARTTPNTEKNGTGGEKARTTDDFEIRNRTRLIGLAALAAAVQSDLLNASHGDFGRQTEIFLPALMTNLWLGDLEDLRLETAKAQIDTSPSPFFTEFQARPRLSDRRAPSLHAHIAGEKGPSTGDVVGGALRTLRELVESCHSNQLNTVLATTIDCLDGKVPMRRRHSGGPALSGWKDRERCCWLAESIASYAMLGYRYNVPVSLVEQLILGSTDTTELSEKELTLMEMLISLFSAEKLSLVGIAPVELLNSLLDMIVARVRIAPNDALLPRLVQCIFAIGSHVYYIDQTNDLMEVVISRIAEVQAQAFTISTDQSANPWQQEVIRVMIACMVNLMLSSQPTLGTALPPSLRGDTSDHLSLAPSKGKGPSNSRINTPDVYGGATSAQGRSSRRNPISPEIWQDTLPLLCEASYAVRAEYARALLLFLKQEFPASVRILANGNEMENGIHLKQARLSAIRFLHALDATIYTLAISNRLGYAGPAKASVPSTGPAIQEISPTPIHDSPRAVTPDTTKSIATPHRAVPTPRPQVDRAGDEDSTKTPPNLLARRSSKLVSLPLHRNMRSPFGMPIDENVSGDADTSPVAVATAEDYLALSVILSTVLHELPLEGISTIVPMLIAIDRDAGQILIPGASDNAFLAERRRACKEVVCCAWKEIAAHYTISELSNTIEQIQASFPPPSVLPLGPYAEAQVGLNPPERSVGFASLDTRGEASSSLRPLIDPTYAIQQLASSRQFRTEMKLPAEDIISTLAEPWSVQESLKNSVEGQPYDISRRSSPRRVKLALADAGCPESPHSSRSHHQSGQRGIDVSDLREALGMTRTASATKLASAATSIRTNGTRFTAEEPNGPILSPTARRLRPDDAREILKDILKEKKSQQHATAV</sequence>
<proteinExistence type="predicted"/>
<evidence type="ECO:0000313" key="2">
    <source>
        <dbReference type="EMBL" id="GHJ85703.1"/>
    </source>
</evidence>
<organism evidence="2 3">
    <name type="scientific">Naganishia liquefaciens</name>
    <dbReference type="NCBI Taxonomy" id="104408"/>
    <lineage>
        <taxon>Eukaryota</taxon>
        <taxon>Fungi</taxon>
        <taxon>Dikarya</taxon>
        <taxon>Basidiomycota</taxon>
        <taxon>Agaricomycotina</taxon>
        <taxon>Tremellomycetes</taxon>
        <taxon>Filobasidiales</taxon>
        <taxon>Filobasidiaceae</taxon>
        <taxon>Naganishia</taxon>
    </lineage>
</organism>
<reference evidence="2" key="1">
    <citation type="submission" date="2020-07" db="EMBL/GenBank/DDBJ databases">
        <title>Draft Genome Sequence of a Deep-Sea Yeast, Naganishia (Cryptococcus) liquefaciens strain N6.</title>
        <authorList>
            <person name="Han Y.W."/>
            <person name="Kajitani R."/>
            <person name="Morimoto H."/>
            <person name="Parhat M."/>
            <person name="Tsubouchi H."/>
            <person name="Bakenova O."/>
            <person name="Ogata M."/>
            <person name="Argunhan B."/>
            <person name="Aoki R."/>
            <person name="Kajiwara S."/>
            <person name="Itoh T."/>
            <person name="Iwasaki H."/>
        </authorList>
    </citation>
    <scope>NUCLEOTIDE SEQUENCE</scope>
    <source>
        <strain evidence="2">N6</strain>
    </source>
</reference>
<comment type="caution">
    <text evidence="2">The sequence shown here is derived from an EMBL/GenBank/DDBJ whole genome shotgun (WGS) entry which is preliminary data.</text>
</comment>
<evidence type="ECO:0008006" key="4">
    <source>
        <dbReference type="Google" id="ProtNLM"/>
    </source>
</evidence>
<feature type="compositionally biased region" description="Basic and acidic residues" evidence="1">
    <location>
        <begin position="731"/>
        <end position="741"/>
    </location>
</feature>
<protein>
    <recommendedName>
        <fullName evidence="4">Protein EFR3</fullName>
    </recommendedName>
</protein>
<feature type="compositionally biased region" description="Polar residues" evidence="1">
    <location>
        <begin position="202"/>
        <end position="212"/>
    </location>
</feature>
<keyword evidence="3" id="KW-1185">Reference proteome</keyword>
<feature type="region of interest" description="Disordered" evidence="1">
    <location>
        <begin position="547"/>
        <end position="597"/>
    </location>
</feature>
<evidence type="ECO:0000313" key="3">
    <source>
        <dbReference type="Proteomes" id="UP000620104"/>
    </source>
</evidence>
<dbReference type="GO" id="GO:0072659">
    <property type="term" value="P:protein localization to plasma membrane"/>
    <property type="evidence" value="ECO:0007669"/>
    <property type="project" value="InterPro"/>
</dbReference>
<feature type="region of interest" description="Disordered" evidence="1">
    <location>
        <begin position="198"/>
        <end position="220"/>
    </location>
</feature>
<accession>A0A8H3YDY7</accession>
<gene>
    <name evidence="2" type="ORF">NliqN6_2105</name>
</gene>
<feature type="region of interest" description="Disordered" evidence="1">
    <location>
        <begin position="988"/>
        <end position="1009"/>
    </location>
</feature>
<dbReference type="InterPro" id="IPR039786">
    <property type="entry name" value="EFR3"/>
</dbReference>
<dbReference type="OrthoDB" id="274691at2759"/>
<name>A0A8H3YDY7_9TREE</name>
<dbReference type="PANTHER" id="PTHR47766:SF1">
    <property type="entry name" value="PROTEIN EFR3"/>
    <property type="match status" value="1"/>
</dbReference>
<feature type="region of interest" description="Disordered" evidence="1">
    <location>
        <begin position="698"/>
        <end position="748"/>
    </location>
</feature>
<feature type="region of interest" description="Disordered" evidence="1">
    <location>
        <begin position="1039"/>
        <end position="1063"/>
    </location>
</feature>
<dbReference type="EMBL" id="BLZA01000013">
    <property type="protein sequence ID" value="GHJ85703.1"/>
    <property type="molecule type" value="Genomic_DNA"/>
</dbReference>
<dbReference type="Proteomes" id="UP000620104">
    <property type="component" value="Unassembled WGS sequence"/>
</dbReference>
<evidence type="ECO:0000256" key="1">
    <source>
        <dbReference type="SAM" id="MobiDB-lite"/>
    </source>
</evidence>